<dbReference type="PANTHER" id="PTHR13900">
    <property type="entry name" value="TRANSCRIPTION INITIATION FACTOR TFIID"/>
    <property type="match status" value="1"/>
</dbReference>
<dbReference type="AlphaFoldDB" id="A0A1E5RHR7"/>
<feature type="compositionally biased region" description="Polar residues" evidence="6">
    <location>
        <begin position="1040"/>
        <end position="1049"/>
    </location>
</feature>
<feature type="compositionally biased region" description="Low complexity" evidence="6">
    <location>
        <begin position="878"/>
        <end position="892"/>
    </location>
</feature>
<dbReference type="InParanoid" id="A0A1E5RHR7"/>
<keyword evidence="9" id="KW-0396">Initiation factor</keyword>
<sequence>MAKGSDKVKGGSANDDEAFNSMFGGDFGTLNIDSIIQSKSKGTKKDAQGVEGEVQHLPDAIDFEDEDELASEDDLPEETQSSKDKTHRDDSENEDYMNLVADAQILNPGSSPKAVNNNLFDMNEEILETNQHESGLIDHVPQTDFDLLGPSTTQTDSGEANMRHVVFDMNHNGISVYQKSSTDRESEAQKLQRLQDEEKKLIRAYFPSLKRGKILKMTKLLPPKPQQYHWHMPFRALKPLIPNFTFQVQPDTRKLFNSNKNKQTKKDHVICISENDVSNFFTTKELRKEMDEENGTLESVEKQENSGIPEFETDILTQDWDTDQIINGQIRDKNVAASSKTDLVENPEDWDWDANNLIDGHLNEYCKPQINMNDNKLLLLDMSHSKETMPKQSSVLNSKLNKVSKKSKVIKITDALLKSKFNLSNDSSYNILKQNYVTKIRSTISNLTINHSLPAIKLQTPFYKAVLFQEKLRKFHRFPSFSHNIRADATLSFRKLKLRKRKKDRGKEVQEIFQKSTDLTVGDTASVFLMEYSERQPLALSNFGMTSKLINYYRKMSDDDPSRPKLQSGETHVLGVQDKSPFWNFGFVGSGETVQTLYNNMIRAPIYQHNPNSSDFLLVKSTGASQGHRFYLRNINNLFTVGQTLPCVEITGPTSRKINLMSKNRLKMIAYRSLNKSPHNSLTIRDIKRHFPGQTDMHIRLKLKEFMKFHREKERNTDENGSWRLKEGEAQPDFETIRKMISPEDVATQDSTFAAQKFLDDNKLYNIDKNKANLEEQLTPWNTTKNFLNATQMRAMVAIHGEGDPTGNGEGISFLKTSMKGGLTFNSAGGPGTPGTPSAVNGNGSATHSYSVSQQQKMYEDEIKKTWYQQGKSLSISNPYEELPEDPNLPNESNRHVKTTRSDQKVLKIVRKQRDQYGIIHRETVVIKDPRVINGYLKHYEVTEKTLDTDILLGDKAKSFISGSSDEEKTKKLQTLLATKLSEAAKKSGVAAASNTLSGSVPGTPAAASSPAATASAFGNPDGNVGFHPLGATPISAFDTSSVSTQARPSTPGGENSGKITNRKCAACGAVGHIKTNKSCPMYNASKS</sequence>
<keyword evidence="4" id="KW-0539">Nucleus</keyword>
<dbReference type="GO" id="GO:0004402">
    <property type="term" value="F:histone acetyltransferase activity"/>
    <property type="evidence" value="ECO:0007669"/>
    <property type="project" value="InterPro"/>
</dbReference>
<dbReference type="GO" id="GO:0017025">
    <property type="term" value="F:TBP-class protein binding"/>
    <property type="evidence" value="ECO:0007669"/>
    <property type="project" value="InterPro"/>
</dbReference>
<feature type="region of interest" description="Disordered" evidence="6">
    <location>
        <begin position="1040"/>
        <end position="1059"/>
    </location>
</feature>
<dbReference type="Proteomes" id="UP000095728">
    <property type="component" value="Unassembled WGS sequence"/>
</dbReference>
<feature type="domain" description="Transcription initiation factor TFIID subunit 1 histone acetyltransferase" evidence="7">
    <location>
        <begin position="421"/>
        <end position="874"/>
    </location>
</feature>
<feature type="region of interest" description="Disordered" evidence="6">
    <location>
        <begin position="827"/>
        <end position="855"/>
    </location>
</feature>
<evidence type="ECO:0000313" key="9">
    <source>
        <dbReference type="EMBL" id="OEJ86427.1"/>
    </source>
</evidence>
<feature type="domain" description="Zinc knuckle" evidence="8">
    <location>
        <begin position="1063"/>
        <end position="1086"/>
    </location>
</feature>
<keyword evidence="3" id="KW-0804">Transcription</keyword>
<keyword evidence="9" id="KW-0648">Protein biosynthesis</keyword>
<comment type="caution">
    <text evidence="9">The sequence shown here is derived from an EMBL/GenBank/DDBJ whole genome shotgun (WGS) entry which is preliminary data.</text>
</comment>
<evidence type="ECO:0000256" key="1">
    <source>
        <dbReference type="ARBA" id="ARBA00004123"/>
    </source>
</evidence>
<dbReference type="OrthoDB" id="5752at2759"/>
<dbReference type="InterPro" id="IPR041670">
    <property type="entry name" value="Znf-CCHC_6"/>
</dbReference>
<dbReference type="InterPro" id="IPR022591">
    <property type="entry name" value="TAF1_HAT_dom"/>
</dbReference>
<evidence type="ECO:0000313" key="10">
    <source>
        <dbReference type="Proteomes" id="UP000095728"/>
    </source>
</evidence>
<feature type="region of interest" description="Disordered" evidence="6">
    <location>
        <begin position="878"/>
        <end position="903"/>
    </location>
</feature>
<keyword evidence="2" id="KW-0805">Transcription regulation</keyword>
<organism evidence="9 10">
    <name type="scientific">Hanseniaspora osmophila</name>
    <dbReference type="NCBI Taxonomy" id="56408"/>
    <lineage>
        <taxon>Eukaryota</taxon>
        <taxon>Fungi</taxon>
        <taxon>Dikarya</taxon>
        <taxon>Ascomycota</taxon>
        <taxon>Saccharomycotina</taxon>
        <taxon>Saccharomycetes</taxon>
        <taxon>Saccharomycodales</taxon>
        <taxon>Saccharomycodaceae</taxon>
        <taxon>Hanseniaspora</taxon>
    </lineage>
</organism>
<proteinExistence type="predicted"/>
<dbReference type="Pfam" id="PF15288">
    <property type="entry name" value="zf-CCHC_6"/>
    <property type="match status" value="1"/>
</dbReference>
<evidence type="ECO:0000256" key="3">
    <source>
        <dbReference type="ARBA" id="ARBA00023163"/>
    </source>
</evidence>
<evidence type="ECO:0000259" key="8">
    <source>
        <dbReference type="Pfam" id="PF15288"/>
    </source>
</evidence>
<feature type="compositionally biased region" description="Polar residues" evidence="6">
    <location>
        <begin position="838"/>
        <end position="855"/>
    </location>
</feature>
<name>A0A1E5RHR7_9ASCO</name>
<feature type="compositionally biased region" description="Basic and acidic residues" evidence="6">
    <location>
        <begin position="80"/>
        <end position="90"/>
    </location>
</feature>
<evidence type="ECO:0000256" key="2">
    <source>
        <dbReference type="ARBA" id="ARBA00023015"/>
    </source>
</evidence>
<accession>A0A1E5RHR7</accession>
<feature type="coiled-coil region" evidence="5">
    <location>
        <begin position="177"/>
        <end position="204"/>
    </location>
</feature>
<feature type="region of interest" description="Disordered" evidence="6">
    <location>
        <begin position="994"/>
        <end position="1015"/>
    </location>
</feature>
<feature type="compositionally biased region" description="Acidic residues" evidence="6">
    <location>
        <begin position="61"/>
        <end position="77"/>
    </location>
</feature>
<comment type="subcellular location">
    <subcellularLocation>
        <location evidence="1">Nucleus</location>
    </subcellularLocation>
</comment>
<dbReference type="InterPro" id="IPR040240">
    <property type="entry name" value="TAF1"/>
</dbReference>
<dbReference type="GO" id="GO:0003743">
    <property type="term" value="F:translation initiation factor activity"/>
    <property type="evidence" value="ECO:0007669"/>
    <property type="project" value="UniProtKB-KW"/>
</dbReference>
<dbReference type="GO" id="GO:0051123">
    <property type="term" value="P:RNA polymerase II preinitiation complex assembly"/>
    <property type="evidence" value="ECO:0007669"/>
    <property type="project" value="TreeGrafter"/>
</dbReference>
<evidence type="ECO:0000256" key="5">
    <source>
        <dbReference type="SAM" id="Coils"/>
    </source>
</evidence>
<dbReference type="PANTHER" id="PTHR13900:SF0">
    <property type="entry name" value="TRANSCRIPTION INITIATION FACTOR TFIID SUBUNIT 1"/>
    <property type="match status" value="1"/>
</dbReference>
<feature type="region of interest" description="Disordered" evidence="6">
    <location>
        <begin position="1"/>
        <end position="26"/>
    </location>
</feature>
<evidence type="ECO:0000256" key="6">
    <source>
        <dbReference type="SAM" id="MobiDB-lite"/>
    </source>
</evidence>
<evidence type="ECO:0000256" key="4">
    <source>
        <dbReference type="ARBA" id="ARBA00023242"/>
    </source>
</evidence>
<dbReference type="Pfam" id="PF12157">
    <property type="entry name" value="DUF3591"/>
    <property type="match status" value="1"/>
</dbReference>
<protein>
    <submittedName>
        <fullName evidence="9">Transcription initiation factor TFIID subunit 1</fullName>
    </submittedName>
</protein>
<evidence type="ECO:0000259" key="7">
    <source>
        <dbReference type="Pfam" id="PF12157"/>
    </source>
</evidence>
<dbReference type="EMBL" id="LPNM01000006">
    <property type="protein sequence ID" value="OEJ86427.1"/>
    <property type="molecule type" value="Genomic_DNA"/>
</dbReference>
<gene>
    <name evidence="9" type="ORF">AWRI3579_g1024</name>
</gene>
<reference evidence="10" key="1">
    <citation type="journal article" date="2016" name="Genome Announc.">
        <title>Genome sequences of three species of Hanseniaspora isolated from spontaneous wine fermentations.</title>
        <authorList>
            <person name="Sternes P.R."/>
            <person name="Lee D."/>
            <person name="Kutyna D.R."/>
            <person name="Borneman A.R."/>
        </authorList>
    </citation>
    <scope>NUCLEOTIDE SEQUENCE [LARGE SCALE GENOMIC DNA]</scope>
    <source>
        <strain evidence="10">AWRI3579</strain>
    </source>
</reference>
<dbReference type="STRING" id="56408.A0A1E5RHR7"/>
<dbReference type="GO" id="GO:0005669">
    <property type="term" value="C:transcription factor TFIID complex"/>
    <property type="evidence" value="ECO:0007669"/>
    <property type="project" value="InterPro"/>
</dbReference>
<feature type="compositionally biased region" description="Basic and acidic residues" evidence="6">
    <location>
        <begin position="43"/>
        <end position="56"/>
    </location>
</feature>
<feature type="compositionally biased region" description="Low complexity" evidence="6">
    <location>
        <begin position="998"/>
        <end position="1015"/>
    </location>
</feature>
<dbReference type="GO" id="GO:0016251">
    <property type="term" value="F:RNA polymerase II general transcription initiation factor activity"/>
    <property type="evidence" value="ECO:0007669"/>
    <property type="project" value="InterPro"/>
</dbReference>
<dbReference type="FunCoup" id="A0A1E5RHR7">
    <property type="interactions" value="447"/>
</dbReference>
<keyword evidence="5" id="KW-0175">Coiled coil</keyword>
<feature type="region of interest" description="Disordered" evidence="6">
    <location>
        <begin position="38"/>
        <end position="92"/>
    </location>
</feature>
<keyword evidence="10" id="KW-1185">Reference proteome</keyword>